<evidence type="ECO:0000313" key="2">
    <source>
        <dbReference type="EMBL" id="MCA9730191.1"/>
    </source>
</evidence>
<evidence type="ECO:0000256" key="1">
    <source>
        <dbReference type="SAM" id="SignalP"/>
    </source>
</evidence>
<dbReference type="EMBL" id="JAGQHR010001034">
    <property type="protein sequence ID" value="MCA9730191.1"/>
    <property type="molecule type" value="Genomic_DNA"/>
</dbReference>
<keyword evidence="1" id="KW-0732">Signal</keyword>
<reference evidence="2" key="2">
    <citation type="journal article" date="2021" name="Microbiome">
        <title>Successional dynamics and alternative stable states in a saline activated sludge microbial community over 9 years.</title>
        <authorList>
            <person name="Wang Y."/>
            <person name="Ye J."/>
            <person name="Ju F."/>
            <person name="Liu L."/>
            <person name="Boyd J.A."/>
            <person name="Deng Y."/>
            <person name="Parks D.H."/>
            <person name="Jiang X."/>
            <person name="Yin X."/>
            <person name="Woodcroft B.J."/>
            <person name="Tyson G.W."/>
            <person name="Hugenholtz P."/>
            <person name="Polz M.F."/>
            <person name="Zhang T."/>
        </authorList>
    </citation>
    <scope>NUCLEOTIDE SEQUENCE</scope>
    <source>
        <strain evidence="2">HKST-UBA01</strain>
    </source>
</reference>
<accession>A0A956M5E8</accession>
<name>A0A956M5E8_UNCEI</name>
<evidence type="ECO:0008006" key="4">
    <source>
        <dbReference type="Google" id="ProtNLM"/>
    </source>
</evidence>
<proteinExistence type="predicted"/>
<dbReference type="InterPro" id="IPR036415">
    <property type="entry name" value="Lamin_tail_dom_sf"/>
</dbReference>
<dbReference type="AlphaFoldDB" id="A0A956M5E8"/>
<evidence type="ECO:0000313" key="3">
    <source>
        <dbReference type="Proteomes" id="UP000697710"/>
    </source>
</evidence>
<comment type="caution">
    <text evidence="2">The sequence shown here is derived from an EMBL/GenBank/DDBJ whole genome shotgun (WGS) entry which is preliminary data.</text>
</comment>
<reference evidence="2" key="1">
    <citation type="submission" date="2020-04" db="EMBL/GenBank/DDBJ databases">
        <authorList>
            <person name="Zhang T."/>
        </authorList>
    </citation>
    <scope>NUCLEOTIDE SEQUENCE</scope>
    <source>
        <strain evidence="2">HKST-UBA01</strain>
    </source>
</reference>
<dbReference type="Proteomes" id="UP000697710">
    <property type="component" value="Unassembled WGS sequence"/>
</dbReference>
<dbReference type="SUPFAM" id="SSF74853">
    <property type="entry name" value="Lamin A/C globular tail domain"/>
    <property type="match status" value="1"/>
</dbReference>
<gene>
    <name evidence="2" type="ORF">KC729_21080</name>
</gene>
<protein>
    <recommendedName>
        <fullName evidence="4">Lamin tail domain-containing protein</fullName>
    </recommendedName>
</protein>
<sequence>MNHASRAILLTGLAFALGALSRSAEGAVYLNEVVVRGTERVEIYNSGPDPVLLDGWTIQETGSFPIPDGILLGVGEYRVFNDLGGIMNDIGGDLDLIDDLKGRADAVQYGDQGGAPLPHDVATVSLCRAPDAAALPPLDPTEDADYWTLDLSSTFGFENDVPPPTLGVSLVINELDPNGGGGFLAGDNVEVYNPTGSTVITGGWFMAFGNGSTAPVTFSLVIPLEVASMKLPADIDLAETKLAYLFNDLGERVDQLGWNGPLASRGDLTCIGRCPNGAGPNDGYDAGTSGGGETLFELECSIGVVNPDECGPTPTRSASWGEVKALHRR</sequence>
<organism evidence="2 3">
    <name type="scientific">Eiseniibacteriota bacterium</name>
    <dbReference type="NCBI Taxonomy" id="2212470"/>
    <lineage>
        <taxon>Bacteria</taxon>
        <taxon>Candidatus Eiseniibacteriota</taxon>
    </lineage>
</organism>
<feature type="chain" id="PRO_5036957465" description="Lamin tail domain-containing protein" evidence="1">
    <location>
        <begin position="27"/>
        <end position="329"/>
    </location>
</feature>
<feature type="signal peptide" evidence="1">
    <location>
        <begin position="1"/>
        <end position="26"/>
    </location>
</feature>